<reference evidence="2" key="1">
    <citation type="submission" date="2023-01" db="EMBL/GenBank/DDBJ databases">
        <title>Key to firefly adult light organ development and bioluminescence: homeobox transcription factors regulate luciferase expression and transportation to peroxisome.</title>
        <authorList>
            <person name="Fu X."/>
        </authorList>
    </citation>
    <scope>NUCLEOTIDE SEQUENCE [LARGE SCALE GENOMIC DNA]</scope>
</reference>
<sequence length="163" mass="18989">MKGKEKGVQNRILNINPSDDGFEQVLIDAAEIAKELETEVKFEPDECRRRLHKRQFEYEAQDEAPQDPKQKFKVKFYYTILDMAIQSIEERFQQLEQHNILFGFLYDISNINKKTHADILTDCKHLETSFRCASLYSTTKIGRLCTKCCCILENTINTSSVRG</sequence>
<evidence type="ECO:0000313" key="2">
    <source>
        <dbReference type="Proteomes" id="UP001353858"/>
    </source>
</evidence>
<organism evidence="1 2">
    <name type="scientific">Aquatica leii</name>
    <dbReference type="NCBI Taxonomy" id="1421715"/>
    <lineage>
        <taxon>Eukaryota</taxon>
        <taxon>Metazoa</taxon>
        <taxon>Ecdysozoa</taxon>
        <taxon>Arthropoda</taxon>
        <taxon>Hexapoda</taxon>
        <taxon>Insecta</taxon>
        <taxon>Pterygota</taxon>
        <taxon>Neoptera</taxon>
        <taxon>Endopterygota</taxon>
        <taxon>Coleoptera</taxon>
        <taxon>Polyphaga</taxon>
        <taxon>Elateriformia</taxon>
        <taxon>Elateroidea</taxon>
        <taxon>Lampyridae</taxon>
        <taxon>Luciolinae</taxon>
        <taxon>Aquatica</taxon>
    </lineage>
</organism>
<gene>
    <name evidence="1" type="ORF">RN001_007834</name>
</gene>
<proteinExistence type="predicted"/>
<protein>
    <submittedName>
        <fullName evidence="1">Uncharacterized protein</fullName>
    </submittedName>
</protein>
<dbReference type="AlphaFoldDB" id="A0AAN7SP13"/>
<accession>A0AAN7SP13</accession>
<evidence type="ECO:0000313" key="1">
    <source>
        <dbReference type="EMBL" id="KAK4879688.1"/>
    </source>
</evidence>
<name>A0AAN7SP13_9COLE</name>
<keyword evidence="2" id="KW-1185">Reference proteome</keyword>
<dbReference type="EMBL" id="JARPUR010000003">
    <property type="protein sequence ID" value="KAK4879688.1"/>
    <property type="molecule type" value="Genomic_DNA"/>
</dbReference>
<dbReference type="Proteomes" id="UP001353858">
    <property type="component" value="Unassembled WGS sequence"/>
</dbReference>
<comment type="caution">
    <text evidence="1">The sequence shown here is derived from an EMBL/GenBank/DDBJ whole genome shotgun (WGS) entry which is preliminary data.</text>
</comment>